<dbReference type="FunFam" id="1.10.287.70:FF:000028">
    <property type="entry name" value="potassium voltage-gated channel subfamily D member 3"/>
    <property type="match status" value="1"/>
</dbReference>
<evidence type="ECO:0000256" key="6">
    <source>
        <dbReference type="ARBA" id="ARBA00022882"/>
    </source>
</evidence>
<keyword evidence="9" id="KW-0406">Ion transport</keyword>
<feature type="transmembrane region" description="Helical" evidence="12">
    <location>
        <begin position="349"/>
        <end position="366"/>
    </location>
</feature>
<feature type="transmembrane region" description="Helical" evidence="12">
    <location>
        <begin position="254"/>
        <end position="271"/>
    </location>
</feature>
<reference evidence="16" key="1">
    <citation type="submission" date="2025-08" db="UniProtKB">
        <authorList>
            <consortium name="RefSeq"/>
        </authorList>
    </citation>
    <scope>IDENTIFICATION</scope>
    <source>
        <tissue evidence="16">Tentacle</tissue>
    </source>
</reference>
<keyword evidence="11" id="KW-0407">Ion channel</keyword>
<dbReference type="Pfam" id="PF11879">
    <property type="entry name" value="DUF3399"/>
    <property type="match status" value="1"/>
</dbReference>
<evidence type="ECO:0000256" key="1">
    <source>
        <dbReference type="ARBA" id="ARBA00004141"/>
    </source>
</evidence>
<evidence type="ECO:0000256" key="12">
    <source>
        <dbReference type="SAM" id="Phobius"/>
    </source>
</evidence>
<dbReference type="SUPFAM" id="SSF54695">
    <property type="entry name" value="POZ domain"/>
    <property type="match status" value="1"/>
</dbReference>
<keyword evidence="4 12" id="KW-0812">Transmembrane</keyword>
<dbReference type="GO" id="GO:0005249">
    <property type="term" value="F:voltage-gated potassium channel activity"/>
    <property type="evidence" value="ECO:0007669"/>
    <property type="project" value="InterPro"/>
</dbReference>
<proteinExistence type="predicted"/>
<keyword evidence="10 12" id="KW-0472">Membrane</keyword>
<evidence type="ECO:0000256" key="7">
    <source>
        <dbReference type="ARBA" id="ARBA00022958"/>
    </source>
</evidence>
<dbReference type="InParanoid" id="A0A6P8I3V6"/>
<dbReference type="SUPFAM" id="SSF81324">
    <property type="entry name" value="Voltage-gated potassium channels"/>
    <property type="match status" value="1"/>
</dbReference>
<accession>A0A6P8I3V6</accession>
<feature type="transmembrane region" description="Helical" evidence="12">
    <location>
        <begin position="223"/>
        <end position="242"/>
    </location>
</feature>
<organism evidence="15 16">
    <name type="scientific">Actinia tenebrosa</name>
    <name type="common">Australian red waratah sea anemone</name>
    <dbReference type="NCBI Taxonomy" id="6105"/>
    <lineage>
        <taxon>Eukaryota</taxon>
        <taxon>Metazoa</taxon>
        <taxon>Cnidaria</taxon>
        <taxon>Anthozoa</taxon>
        <taxon>Hexacorallia</taxon>
        <taxon>Actiniaria</taxon>
        <taxon>Actiniidae</taxon>
        <taxon>Actinia</taxon>
    </lineage>
</organism>
<dbReference type="Pfam" id="PF00520">
    <property type="entry name" value="Ion_trans"/>
    <property type="match status" value="1"/>
</dbReference>
<evidence type="ECO:0000256" key="2">
    <source>
        <dbReference type="ARBA" id="ARBA00022448"/>
    </source>
</evidence>
<dbReference type="InterPro" id="IPR027359">
    <property type="entry name" value="Volt_channel_dom_sf"/>
</dbReference>
<dbReference type="GO" id="GO:0008076">
    <property type="term" value="C:voltage-gated potassium channel complex"/>
    <property type="evidence" value="ECO:0007669"/>
    <property type="project" value="InterPro"/>
</dbReference>
<evidence type="ECO:0000256" key="10">
    <source>
        <dbReference type="ARBA" id="ARBA00023136"/>
    </source>
</evidence>
<evidence type="ECO:0000256" key="4">
    <source>
        <dbReference type="ARBA" id="ARBA00022692"/>
    </source>
</evidence>
<dbReference type="GeneID" id="116298824"/>
<dbReference type="GO" id="GO:0001508">
    <property type="term" value="P:action potential"/>
    <property type="evidence" value="ECO:0007669"/>
    <property type="project" value="TreeGrafter"/>
</dbReference>
<dbReference type="RefSeq" id="XP_031563249.1">
    <property type="nucleotide sequence ID" value="XM_031707389.1"/>
</dbReference>
<gene>
    <name evidence="16" type="primary">LOC116298824</name>
</gene>
<dbReference type="FunFam" id="1.20.120.350:FF:000081">
    <property type="entry name" value="Predicted protein"/>
    <property type="match status" value="1"/>
</dbReference>
<dbReference type="InterPro" id="IPR021645">
    <property type="entry name" value="Shal-type_N"/>
</dbReference>
<evidence type="ECO:0000313" key="16">
    <source>
        <dbReference type="RefSeq" id="XP_031563249.1"/>
    </source>
</evidence>
<evidence type="ECO:0000259" key="14">
    <source>
        <dbReference type="SMART" id="SM00225"/>
    </source>
</evidence>
<keyword evidence="8 12" id="KW-1133">Transmembrane helix</keyword>
<feature type="domain" description="BTB" evidence="14">
    <location>
        <begin position="38"/>
        <end position="137"/>
    </location>
</feature>
<dbReference type="Gene3D" id="3.30.710.10">
    <property type="entry name" value="Potassium Channel Kv1.1, Chain A"/>
    <property type="match status" value="1"/>
</dbReference>
<feature type="chain" id="PRO_5028430716" evidence="13">
    <location>
        <begin position="17"/>
        <end position="629"/>
    </location>
</feature>
<keyword evidence="5" id="KW-0631">Potassium channel</keyword>
<dbReference type="InterPro" id="IPR005821">
    <property type="entry name" value="Ion_trans_dom"/>
</dbReference>
<protein>
    <submittedName>
        <fullName evidence="16">Potassium voltage-gated channel protein Shal-like</fullName>
    </submittedName>
</protein>
<keyword evidence="15" id="KW-1185">Reference proteome</keyword>
<comment type="subcellular location">
    <subcellularLocation>
        <location evidence="1">Membrane</location>
        <topology evidence="1">Multi-pass membrane protein</topology>
    </subcellularLocation>
</comment>
<name>A0A6P8I3V6_ACTTE</name>
<dbReference type="Pfam" id="PF02214">
    <property type="entry name" value="BTB_2"/>
    <property type="match status" value="1"/>
</dbReference>
<dbReference type="PRINTS" id="PR01491">
    <property type="entry name" value="KVCHANNEL"/>
</dbReference>
<dbReference type="FunCoup" id="A0A6P8I3V6">
    <property type="interactions" value="225"/>
</dbReference>
<dbReference type="PRINTS" id="PR01497">
    <property type="entry name" value="SHALCHANNEL"/>
</dbReference>
<dbReference type="Gene3D" id="1.10.287.70">
    <property type="match status" value="1"/>
</dbReference>
<keyword evidence="7" id="KW-0630">Potassium</keyword>
<dbReference type="FunFam" id="3.30.710.10:FF:000004">
    <property type="entry name" value="Potassium voltage-gated channel subfamily D member 3"/>
    <property type="match status" value="1"/>
</dbReference>
<keyword evidence="6" id="KW-0851">Voltage-gated channel</keyword>
<dbReference type="GO" id="GO:0051260">
    <property type="term" value="P:protein homooligomerization"/>
    <property type="evidence" value="ECO:0007669"/>
    <property type="project" value="InterPro"/>
</dbReference>
<keyword evidence="13" id="KW-0732">Signal</keyword>
<dbReference type="InterPro" id="IPR003131">
    <property type="entry name" value="T1-type_BTB"/>
</dbReference>
<keyword evidence="2" id="KW-0813">Transport</keyword>
<dbReference type="InterPro" id="IPR028325">
    <property type="entry name" value="VG_K_chnl"/>
</dbReference>
<dbReference type="KEGG" id="aten:116298824"/>
<dbReference type="InterPro" id="IPR011333">
    <property type="entry name" value="SKP1/BTB/POZ_sf"/>
</dbReference>
<dbReference type="PRINTS" id="PR00169">
    <property type="entry name" value="KCHANNEL"/>
</dbReference>
<dbReference type="InterPro" id="IPR000210">
    <property type="entry name" value="BTB/POZ_dom"/>
</dbReference>
<dbReference type="InterPro" id="IPR024587">
    <property type="entry name" value="K_chnl_volt-dep_Kv4_C"/>
</dbReference>
<evidence type="ECO:0000313" key="15">
    <source>
        <dbReference type="Proteomes" id="UP000515163"/>
    </source>
</evidence>
<dbReference type="Pfam" id="PF11601">
    <property type="entry name" value="Shal-type"/>
    <property type="match status" value="1"/>
</dbReference>
<evidence type="ECO:0000256" key="13">
    <source>
        <dbReference type="SAM" id="SignalP"/>
    </source>
</evidence>
<feature type="transmembrane region" description="Helical" evidence="12">
    <location>
        <begin position="316"/>
        <end position="337"/>
    </location>
</feature>
<dbReference type="SMART" id="SM00225">
    <property type="entry name" value="BTB"/>
    <property type="match status" value="1"/>
</dbReference>
<feature type="signal peptide" evidence="13">
    <location>
        <begin position="1"/>
        <end position="16"/>
    </location>
</feature>
<dbReference type="AlphaFoldDB" id="A0A6P8I3V6"/>
<evidence type="ECO:0000256" key="9">
    <source>
        <dbReference type="ARBA" id="ARBA00023065"/>
    </source>
</evidence>
<sequence>MAADVVAWLPFARAAAIGWVPLATAPMPPPPESSKPEERVTINVSGRRFETWRNTLAKFPETLLGSEEKEYFYDSETNEYFFDRDPDLFRHVLNYYRNGKLHYPRGECVSSFEDELAFFGISEDVVHDCCWEDFRERKKECMERIFEPDKLDDASQNGEEIVDQTVREQLWTAFQNPQSSKVATVSYYITGLFIAVSVISTVIETLPCKGKISCGDVYSKIFFGLEAACVVVFTVEYLARLYAAPDRVKFARDLLSIIDVVAILPFYVGLFMPNNSISGAFVTLRVFRIFRIFKFSRHSRGLRILGYTLKSCASELGFLLFSLSMAIIIFATVMYYVEKGERDTKFTSIPASFWYTIVTMTTLGYGDMVPTTVPGKIVGSLCSLSGVLVIALPVPVIVSNFSRIYLQNQRADKRKAHKKARVSISKTMAGTALVSPPDKTNVPLGAGLELTQIPGKDNDASYLEEQHNHLLHCLEKATARQFVEMEYTYKGEPVARRPPKPNSPICTPSGSPLSSSLSLAAVCDNACYNRNSYNGKCMKRTRSLSEPPTHKQENCVAGDHMEMNDVRTSPFLNSNMNNNEKKQPNNVTTSAVVTMPDFETVTVPNNIHDAGNRRYENCNDRSPTSHTAI</sequence>
<dbReference type="PANTHER" id="PTHR11537">
    <property type="entry name" value="VOLTAGE-GATED POTASSIUM CHANNEL"/>
    <property type="match status" value="1"/>
</dbReference>
<dbReference type="Proteomes" id="UP000515163">
    <property type="component" value="Unplaced"/>
</dbReference>
<feature type="transmembrane region" description="Helical" evidence="12">
    <location>
        <begin position="185"/>
        <end position="203"/>
    </location>
</feature>
<dbReference type="PANTHER" id="PTHR11537:SF105">
    <property type="entry name" value="POTASSIUM VOLTAGE-GATED CHANNEL PROTEIN SHAL"/>
    <property type="match status" value="1"/>
</dbReference>
<dbReference type="Gene3D" id="1.20.120.350">
    <property type="entry name" value="Voltage-gated potassium channels. Chain C"/>
    <property type="match status" value="1"/>
</dbReference>
<evidence type="ECO:0000256" key="5">
    <source>
        <dbReference type="ARBA" id="ARBA00022826"/>
    </source>
</evidence>
<dbReference type="InterPro" id="IPR003968">
    <property type="entry name" value="K_chnl_volt-dep_Kv"/>
</dbReference>
<keyword evidence="3" id="KW-0633">Potassium transport</keyword>
<evidence type="ECO:0000256" key="11">
    <source>
        <dbReference type="ARBA" id="ARBA00023303"/>
    </source>
</evidence>
<evidence type="ECO:0000256" key="3">
    <source>
        <dbReference type="ARBA" id="ARBA00022538"/>
    </source>
</evidence>
<dbReference type="InterPro" id="IPR003975">
    <property type="entry name" value="K_chnl_volt-dep_Kv4"/>
</dbReference>
<evidence type="ECO:0000256" key="8">
    <source>
        <dbReference type="ARBA" id="ARBA00022989"/>
    </source>
</evidence>
<feature type="transmembrane region" description="Helical" evidence="12">
    <location>
        <begin position="378"/>
        <end position="398"/>
    </location>
</feature>
<dbReference type="OrthoDB" id="433309at2759"/>